<protein>
    <submittedName>
        <fullName evidence="2">Uncharacterized protein</fullName>
    </submittedName>
</protein>
<proteinExistence type="predicted"/>
<keyword evidence="3" id="KW-1185">Reference proteome</keyword>
<evidence type="ECO:0000313" key="3">
    <source>
        <dbReference type="Proteomes" id="UP001521785"/>
    </source>
</evidence>
<organism evidence="2 3">
    <name type="scientific">Paraconiothyrium brasiliense</name>
    <dbReference type="NCBI Taxonomy" id="300254"/>
    <lineage>
        <taxon>Eukaryota</taxon>
        <taxon>Fungi</taxon>
        <taxon>Dikarya</taxon>
        <taxon>Ascomycota</taxon>
        <taxon>Pezizomycotina</taxon>
        <taxon>Dothideomycetes</taxon>
        <taxon>Pleosporomycetidae</taxon>
        <taxon>Pleosporales</taxon>
        <taxon>Massarineae</taxon>
        <taxon>Didymosphaeriaceae</taxon>
        <taxon>Paraconiothyrium</taxon>
    </lineage>
</organism>
<keyword evidence="1" id="KW-1133">Transmembrane helix</keyword>
<keyword evidence="1" id="KW-0812">Transmembrane</keyword>
<comment type="caution">
    <text evidence="2">The sequence shown here is derived from an EMBL/GenBank/DDBJ whole genome shotgun (WGS) entry which is preliminary data.</text>
</comment>
<sequence>MTHLDDSSSTESPAIKIYKLGPWELDDPTARVIGNFIVPITYSYILFVKAMEGPSEFLVALWKLSVMALAFNVLRRIRGWHKDGSSEVWFAPAEDLWQKVKQHCLEMITTLLRELAHAVATALQELDAEDDE</sequence>
<dbReference type="EMBL" id="JAKJXO020000002">
    <property type="protein sequence ID" value="KAL1610793.1"/>
    <property type="molecule type" value="Genomic_DNA"/>
</dbReference>
<dbReference type="Proteomes" id="UP001521785">
    <property type="component" value="Unassembled WGS sequence"/>
</dbReference>
<accession>A0ABR3S276</accession>
<gene>
    <name evidence="2" type="ORF">SLS60_002464</name>
</gene>
<reference evidence="2 3" key="1">
    <citation type="submission" date="2024-02" db="EMBL/GenBank/DDBJ databases">
        <title>De novo assembly and annotation of 12 fungi associated with fruit tree decline syndrome in Ontario, Canada.</title>
        <authorList>
            <person name="Sulman M."/>
            <person name="Ellouze W."/>
            <person name="Ilyukhin E."/>
        </authorList>
    </citation>
    <scope>NUCLEOTIDE SEQUENCE [LARGE SCALE GENOMIC DNA]</scope>
    <source>
        <strain evidence="2 3">M42-189</strain>
    </source>
</reference>
<evidence type="ECO:0000256" key="1">
    <source>
        <dbReference type="SAM" id="Phobius"/>
    </source>
</evidence>
<evidence type="ECO:0000313" key="2">
    <source>
        <dbReference type="EMBL" id="KAL1610793.1"/>
    </source>
</evidence>
<name>A0ABR3S276_9PLEO</name>
<keyword evidence="1" id="KW-0472">Membrane</keyword>
<feature type="transmembrane region" description="Helical" evidence="1">
    <location>
        <begin position="57"/>
        <end position="74"/>
    </location>
</feature>